<dbReference type="EMBL" id="JACIEW010000004">
    <property type="protein sequence ID" value="MBB4052514.1"/>
    <property type="molecule type" value="Genomic_DNA"/>
</dbReference>
<proteinExistence type="predicted"/>
<evidence type="ECO:0000313" key="1">
    <source>
        <dbReference type="EMBL" id="MBB4052514.1"/>
    </source>
</evidence>
<evidence type="ECO:0000313" key="2">
    <source>
        <dbReference type="Proteomes" id="UP000547011"/>
    </source>
</evidence>
<keyword evidence="2" id="KW-1185">Reference proteome</keyword>
<sequence length="50" mass="5635">MVPLLLFLILLVIAWPVFAFFGGTLLLVLWPHLHIIVPTVLITISLHFDA</sequence>
<name>A0A7W6NC84_9HYPH</name>
<organism evidence="1 2">
    <name type="scientific">Devosia subaequoris</name>
    <dbReference type="NCBI Taxonomy" id="395930"/>
    <lineage>
        <taxon>Bacteria</taxon>
        <taxon>Pseudomonadati</taxon>
        <taxon>Pseudomonadota</taxon>
        <taxon>Alphaproteobacteria</taxon>
        <taxon>Hyphomicrobiales</taxon>
        <taxon>Devosiaceae</taxon>
        <taxon>Devosia</taxon>
    </lineage>
</organism>
<accession>A0A7W6NC84</accession>
<gene>
    <name evidence="1" type="ORF">GGR20_002157</name>
</gene>
<reference evidence="1 2" key="1">
    <citation type="submission" date="2020-08" db="EMBL/GenBank/DDBJ databases">
        <title>Genomic Encyclopedia of Type Strains, Phase IV (KMG-IV): sequencing the most valuable type-strain genomes for metagenomic binning, comparative biology and taxonomic classification.</title>
        <authorList>
            <person name="Goeker M."/>
        </authorList>
    </citation>
    <scope>NUCLEOTIDE SEQUENCE [LARGE SCALE GENOMIC DNA]</scope>
    <source>
        <strain evidence="1 2">DSM 23447</strain>
    </source>
</reference>
<dbReference type="AlphaFoldDB" id="A0A7W6NC84"/>
<comment type="caution">
    <text evidence="1">The sequence shown here is derived from an EMBL/GenBank/DDBJ whole genome shotgun (WGS) entry which is preliminary data.</text>
</comment>
<protein>
    <submittedName>
        <fullName evidence="1">Putative membrane protein</fullName>
    </submittedName>
</protein>
<dbReference type="Proteomes" id="UP000547011">
    <property type="component" value="Unassembled WGS sequence"/>
</dbReference>